<proteinExistence type="predicted"/>
<reference evidence="1" key="4">
    <citation type="submission" date="2021-09" db="EMBL/GenBank/DDBJ databases">
        <authorList>
            <person name="Gilroy R."/>
        </authorList>
    </citation>
    <scope>NUCLEOTIDE SEQUENCE</scope>
    <source>
        <strain evidence="1">9794</strain>
    </source>
</reference>
<dbReference type="EMBL" id="DYWE01000112">
    <property type="protein sequence ID" value="HJF82139.1"/>
    <property type="molecule type" value="Genomic_DNA"/>
</dbReference>
<reference evidence="1" key="3">
    <citation type="journal article" date="2021" name="PeerJ">
        <title>Extensive microbial diversity within the chicken gut microbiome revealed by metagenomics and culture.</title>
        <authorList>
            <person name="Gilroy R."/>
            <person name="Ravi A."/>
            <person name="Getino M."/>
            <person name="Pursley I."/>
            <person name="Horton D.L."/>
            <person name="Alikhan N.F."/>
            <person name="Baker D."/>
            <person name="Gharbi K."/>
            <person name="Hall N."/>
            <person name="Watson M."/>
            <person name="Adriaenssens E.M."/>
            <person name="Foster-Nyarko E."/>
            <person name="Jarju S."/>
            <person name="Secka A."/>
            <person name="Antonio M."/>
            <person name="Oren A."/>
            <person name="Chaudhuri R.R."/>
            <person name="La Ragione R."/>
            <person name="Hildebrand F."/>
            <person name="Pallen M.J."/>
        </authorList>
    </citation>
    <scope>NUCLEOTIDE SEQUENCE</scope>
    <source>
        <strain evidence="1">9794</strain>
    </source>
</reference>
<dbReference type="Proteomes" id="UP000285109">
    <property type="component" value="Unassembled WGS sequence"/>
</dbReference>
<reference evidence="2 4" key="1">
    <citation type="journal article" date="2016" name="Nat. Biotechnol.">
        <title>Measurement of bacterial replication rates in microbial communities.</title>
        <authorList>
            <person name="Brown C.T."/>
            <person name="Olm M.R."/>
            <person name="Thomas B.C."/>
            <person name="Banfield J.F."/>
        </authorList>
    </citation>
    <scope>NUCLEOTIDE SEQUENCE [LARGE SCALE GENOMIC DNA]</scope>
    <source>
        <strain evidence="2">45_130</strain>
    </source>
</reference>
<dbReference type="Proteomes" id="UP000186685">
    <property type="component" value="Unassembled WGS sequence"/>
</dbReference>
<dbReference type="Proteomes" id="UP000722357">
    <property type="component" value="Unassembled WGS sequence"/>
</dbReference>
<evidence type="ECO:0000313" key="3">
    <source>
        <dbReference type="EMBL" id="RHM99905.1"/>
    </source>
</evidence>
<dbReference type="EMBL" id="QRQK01000003">
    <property type="protein sequence ID" value="RHM99905.1"/>
    <property type="molecule type" value="Genomic_DNA"/>
</dbReference>
<dbReference type="EMBL" id="MNQR01000009">
    <property type="protein sequence ID" value="OKZ12112.1"/>
    <property type="molecule type" value="Genomic_DNA"/>
</dbReference>
<organism evidence="3 5">
    <name type="scientific">Phocaeicola plebeius</name>
    <dbReference type="NCBI Taxonomy" id="310297"/>
    <lineage>
        <taxon>Bacteria</taxon>
        <taxon>Pseudomonadati</taxon>
        <taxon>Bacteroidota</taxon>
        <taxon>Bacteroidia</taxon>
        <taxon>Bacteroidales</taxon>
        <taxon>Bacteroidaceae</taxon>
        <taxon>Phocaeicola</taxon>
    </lineage>
</organism>
<name>A0A1Q6GMC3_9BACT</name>
<evidence type="ECO:0000313" key="2">
    <source>
        <dbReference type="EMBL" id="OKZ12112.1"/>
    </source>
</evidence>
<reference evidence="3 5" key="2">
    <citation type="submission" date="2018-08" db="EMBL/GenBank/DDBJ databases">
        <title>A genome reference for cultivated species of the human gut microbiota.</title>
        <authorList>
            <person name="Zou Y."/>
            <person name="Xue W."/>
            <person name="Luo G."/>
        </authorList>
    </citation>
    <scope>NUCLEOTIDE SEQUENCE [LARGE SCALE GENOMIC DNA]</scope>
    <source>
        <strain evidence="3 5">AF31-28B-AC</strain>
    </source>
</reference>
<dbReference type="RefSeq" id="WP_022054703.1">
    <property type="nucleotide sequence ID" value="NZ_CATXUT010000037.1"/>
</dbReference>
<evidence type="ECO:0000313" key="1">
    <source>
        <dbReference type="EMBL" id="HJF82139.1"/>
    </source>
</evidence>
<evidence type="ECO:0000313" key="5">
    <source>
        <dbReference type="Proteomes" id="UP000285109"/>
    </source>
</evidence>
<evidence type="ECO:0000313" key="4">
    <source>
        <dbReference type="Proteomes" id="UP000186685"/>
    </source>
</evidence>
<sequence>MKIQLIALSLCVLASTNLVKGQEHSKGFTPSENKHEIRLSVSDGLTQGSVDILGMGLADAVTGSKRTDENYSLVYGFGYRYSLGRFKVGTDLGFSTSNSKLALAGEQAPSLKESNVNFMILPAAEFVYYKRGLFELYGTAAAGVNLSRHKETALTDAGKKAAKKADLSTSFAYQVNPIALRVGNDRIGGFVEAGLGNKGFLTAGVSLKF</sequence>
<dbReference type="AlphaFoldDB" id="A0A1Q6GMC3"/>
<evidence type="ECO:0008006" key="6">
    <source>
        <dbReference type="Google" id="ProtNLM"/>
    </source>
</evidence>
<accession>A0A1Q6GMC3</accession>
<gene>
    <name evidence="2" type="ORF">BHV76_02475</name>
    <name evidence="3" type="ORF">DWZ34_02130</name>
    <name evidence="1" type="ORF">K8V40_10910</name>
</gene>
<comment type="caution">
    <text evidence="3">The sequence shown here is derived from an EMBL/GenBank/DDBJ whole genome shotgun (WGS) entry which is preliminary data.</text>
</comment>
<protein>
    <recommendedName>
        <fullName evidence="6">Outer membrane protein beta-barrel domain-containing protein</fullName>
    </recommendedName>
</protein>